<reference evidence="2 3" key="1">
    <citation type="submission" date="2019-05" db="EMBL/GenBank/DDBJ databases">
        <authorList>
            <person name="Narsing Rao M.P."/>
            <person name="Li W.J."/>
        </authorList>
    </citation>
    <scope>NUCLEOTIDE SEQUENCE [LARGE SCALE GENOMIC DNA]</scope>
    <source>
        <strain evidence="2 3">SYSU_K30003</strain>
    </source>
</reference>
<gene>
    <name evidence="2" type="ORF">FE782_30055</name>
</gene>
<dbReference type="OrthoDB" id="9802472at2"/>
<evidence type="ECO:0000313" key="2">
    <source>
        <dbReference type="EMBL" id="TLS48557.1"/>
    </source>
</evidence>
<evidence type="ECO:0000313" key="3">
    <source>
        <dbReference type="Proteomes" id="UP000309676"/>
    </source>
</evidence>
<dbReference type="PANTHER" id="PTHR42705:SF2">
    <property type="entry name" value="BIFUNCTIONAL NON-HOMOLOGOUS END JOINING PROTEIN LIGD"/>
    <property type="match status" value="1"/>
</dbReference>
<accession>A0A5R9FX36</accession>
<dbReference type="AlphaFoldDB" id="A0A5R9FX36"/>
<comment type="caution">
    <text evidence="2">The sequence shown here is derived from an EMBL/GenBank/DDBJ whole genome shotgun (WGS) entry which is preliminary data.</text>
</comment>
<organism evidence="2 3">
    <name type="scientific">Paenibacillus antri</name>
    <dbReference type="NCBI Taxonomy" id="2582848"/>
    <lineage>
        <taxon>Bacteria</taxon>
        <taxon>Bacillati</taxon>
        <taxon>Bacillota</taxon>
        <taxon>Bacilli</taxon>
        <taxon>Bacillales</taxon>
        <taxon>Paenibacillaceae</taxon>
        <taxon>Paenibacillus</taxon>
    </lineage>
</organism>
<keyword evidence="3" id="KW-1185">Reference proteome</keyword>
<proteinExistence type="predicted"/>
<feature type="domain" description="DNA ligase D polymerase" evidence="1">
    <location>
        <begin position="38"/>
        <end position="283"/>
    </location>
</feature>
<dbReference type="Proteomes" id="UP000309676">
    <property type="component" value="Unassembled WGS sequence"/>
</dbReference>
<sequence>MSPAYAPSKTQKGVVTIDGHELTVTNPNKPLWPDVGITKLEFLDRLIALSPYLLSYTSNRYLTTIRWPHGVGDEFFYQKNCPKGAPDFVKTAPLGDINYIVLDSLPTLVWLGNLACLEFHPSLHYLNDELPAEWLIDIDPTLEEEPRIMEAAKIVVDLLASLGVQSVAKTSGATGVQVYVPIRRGYTFEQLRSIGKFLGDYLVQAHPKLFTIERLKKDRGTLIYFDYLQHWYGKTLSAPYTPRAKKGGSVSTPLFYDELHPRVKPSDFHLRNIEARLSAHGDLIRRVPPQSLDRILAGLRAPGSR</sequence>
<evidence type="ECO:0000259" key="1">
    <source>
        <dbReference type="Pfam" id="PF21686"/>
    </source>
</evidence>
<dbReference type="RefSeq" id="WP_138198051.1">
    <property type="nucleotide sequence ID" value="NZ_VCIW01000033.1"/>
</dbReference>
<dbReference type="Pfam" id="PF21686">
    <property type="entry name" value="LigD_Prim-Pol"/>
    <property type="match status" value="1"/>
</dbReference>
<dbReference type="Gene3D" id="3.90.920.10">
    <property type="entry name" value="DNA primase, PRIM domain"/>
    <property type="match status" value="1"/>
</dbReference>
<protein>
    <submittedName>
        <fullName evidence="2">DNA polymerase domain-containing protein</fullName>
    </submittedName>
</protein>
<dbReference type="InterPro" id="IPR014145">
    <property type="entry name" value="LigD_pol_dom"/>
</dbReference>
<dbReference type="PANTHER" id="PTHR42705">
    <property type="entry name" value="BIFUNCTIONAL NON-HOMOLOGOUS END JOINING PROTEIN LIGD"/>
    <property type="match status" value="1"/>
</dbReference>
<dbReference type="EMBL" id="VCIW01000033">
    <property type="protein sequence ID" value="TLS48557.1"/>
    <property type="molecule type" value="Genomic_DNA"/>
</dbReference>
<dbReference type="InterPro" id="IPR052171">
    <property type="entry name" value="NHEJ_LigD"/>
</dbReference>
<name>A0A5R9FX36_9BACL</name>